<dbReference type="SMART" id="SM00729">
    <property type="entry name" value="Elp3"/>
    <property type="match status" value="1"/>
</dbReference>
<evidence type="ECO:0000313" key="12">
    <source>
        <dbReference type="EMBL" id="NBR93559.1"/>
    </source>
</evidence>
<dbReference type="InterPro" id="IPR006638">
    <property type="entry name" value="Elp3/MiaA/NifB-like_rSAM"/>
</dbReference>
<evidence type="ECO:0000256" key="8">
    <source>
        <dbReference type="ARBA" id="ARBA00023014"/>
    </source>
</evidence>
<dbReference type="EMBL" id="RFXN01000010">
    <property type="protein sequence ID" value="NBR93559.1"/>
    <property type="molecule type" value="Genomic_DNA"/>
</dbReference>
<accession>A0A965GCR7</accession>
<evidence type="ECO:0000256" key="5">
    <source>
        <dbReference type="ARBA" id="ARBA00022691"/>
    </source>
</evidence>
<dbReference type="SFLD" id="SFLDG01065">
    <property type="entry name" value="anaerobic_coproporphyrinogen-I"/>
    <property type="match status" value="1"/>
</dbReference>
<dbReference type="Proteomes" id="UP000740727">
    <property type="component" value="Unassembled WGS sequence"/>
</dbReference>
<comment type="function">
    <text evidence="10">Probably acts as a heme chaperone, transferring heme to an unknown acceptor. Binds one molecule of heme per monomer, possibly covalently. Binds 1 [4Fe-4S] cluster. The cluster is coordinated with 3 cysteines and an exchangeable S-adenosyl-L-methionine.</text>
</comment>
<evidence type="ECO:0000256" key="3">
    <source>
        <dbReference type="ARBA" id="ARBA00017228"/>
    </source>
</evidence>
<keyword evidence="6 10" id="KW-0479">Metal-binding</keyword>
<dbReference type="AlphaFoldDB" id="A0A965GCR7"/>
<comment type="caution">
    <text evidence="12">The sequence shown here is derived from an EMBL/GenBank/DDBJ whole genome shotgun (WGS) entry which is preliminary data.</text>
</comment>
<evidence type="ECO:0000256" key="9">
    <source>
        <dbReference type="ARBA" id="ARBA00023186"/>
    </source>
</evidence>
<comment type="cofactor">
    <cofactor evidence="1">
        <name>[4Fe-4S] cluster</name>
        <dbReference type="ChEBI" id="CHEBI:49883"/>
    </cofactor>
</comment>
<dbReference type="SFLD" id="SFLDF00562">
    <property type="entry name" value="HemN-like__clustered_with_heat"/>
    <property type="match status" value="1"/>
</dbReference>
<keyword evidence="8 10" id="KW-0411">Iron-sulfur</keyword>
<evidence type="ECO:0000313" key="13">
    <source>
        <dbReference type="Proteomes" id="UP000740727"/>
    </source>
</evidence>
<dbReference type="PROSITE" id="PS51918">
    <property type="entry name" value="RADICAL_SAM"/>
    <property type="match status" value="1"/>
</dbReference>
<dbReference type="InterPro" id="IPR013785">
    <property type="entry name" value="Aldolase_TIM"/>
</dbReference>
<name>A0A965GCR7_9PROT</name>
<dbReference type="GO" id="GO:0051539">
    <property type="term" value="F:4 iron, 4 sulfur cluster binding"/>
    <property type="evidence" value="ECO:0007669"/>
    <property type="project" value="UniProtKB-UniRule"/>
</dbReference>
<feature type="domain" description="Radical SAM core" evidence="11">
    <location>
        <begin position="1"/>
        <end position="235"/>
    </location>
</feature>
<evidence type="ECO:0000256" key="2">
    <source>
        <dbReference type="ARBA" id="ARBA00006100"/>
    </source>
</evidence>
<dbReference type="PANTHER" id="PTHR13932:SF5">
    <property type="entry name" value="RADICAL S-ADENOSYL METHIONINE DOMAIN-CONTAINING PROTEIN 1, MITOCHONDRIAL"/>
    <property type="match status" value="1"/>
</dbReference>
<comment type="similarity">
    <text evidence="2">Belongs to the anaerobic coproporphyrinogen-III oxidase family. HemW subfamily.</text>
</comment>
<dbReference type="PANTHER" id="PTHR13932">
    <property type="entry name" value="COPROPORPHYRINIGEN III OXIDASE"/>
    <property type="match status" value="1"/>
</dbReference>
<keyword evidence="10" id="KW-0963">Cytoplasm</keyword>
<proteinExistence type="inferred from homology"/>
<evidence type="ECO:0000259" key="11">
    <source>
        <dbReference type="PROSITE" id="PS51918"/>
    </source>
</evidence>
<dbReference type="SFLD" id="SFLDS00029">
    <property type="entry name" value="Radical_SAM"/>
    <property type="match status" value="1"/>
</dbReference>
<gene>
    <name evidence="12" type="ORF">EBT44_01695</name>
</gene>
<dbReference type="InterPro" id="IPR004559">
    <property type="entry name" value="HemW-like"/>
</dbReference>
<dbReference type="NCBIfam" id="TIGR00539">
    <property type="entry name" value="hemN_rel"/>
    <property type="match status" value="1"/>
</dbReference>
<dbReference type="GO" id="GO:0006779">
    <property type="term" value="P:porphyrin-containing compound biosynthetic process"/>
    <property type="evidence" value="ECO:0007669"/>
    <property type="project" value="InterPro"/>
</dbReference>
<keyword evidence="7 10" id="KW-0408">Iron</keyword>
<dbReference type="Pfam" id="PF04055">
    <property type="entry name" value="Radical_SAM"/>
    <property type="match status" value="1"/>
</dbReference>
<comment type="subcellular location">
    <subcellularLocation>
        <location evidence="10">Cytoplasm</location>
    </subcellularLocation>
</comment>
<dbReference type="SFLD" id="SFLDF00288">
    <property type="entry name" value="HemN-like__clustered_with_nucl"/>
    <property type="match status" value="1"/>
</dbReference>
<dbReference type="InterPro" id="IPR034505">
    <property type="entry name" value="Coproporphyrinogen-III_oxidase"/>
</dbReference>
<dbReference type="InterPro" id="IPR058240">
    <property type="entry name" value="rSAM_sf"/>
</dbReference>
<keyword evidence="5 10" id="KW-0949">S-adenosyl-L-methionine</keyword>
<evidence type="ECO:0000256" key="4">
    <source>
        <dbReference type="ARBA" id="ARBA00022617"/>
    </source>
</evidence>
<organism evidence="12 13">
    <name type="scientific">Candidatus Fonsibacter lacus</name>
    <dbReference type="NCBI Taxonomy" id="2576439"/>
    <lineage>
        <taxon>Bacteria</taxon>
        <taxon>Pseudomonadati</taxon>
        <taxon>Pseudomonadota</taxon>
        <taxon>Alphaproteobacteria</taxon>
        <taxon>Candidatus Pelagibacterales</taxon>
        <taxon>Candidatus Pelagibacterales incertae sedis</taxon>
        <taxon>Candidatus Fonsibacter</taxon>
    </lineage>
</organism>
<dbReference type="Gene3D" id="3.20.20.70">
    <property type="entry name" value="Aldolase class I"/>
    <property type="match status" value="1"/>
</dbReference>
<sequence length="382" mass="42365">MPLSLYIHIPYCVKRCGYCDFNTYTPAELRADATSVAAVSAGYIDALIAELDQAVARLGEREVRTIFFGGGTPTLLPPDQLGRVLRAVEERFLISKTCEITTEANPDSVSAESLIKLRQAGFNRISFGVQSIKGHVLQTLDRTHDSTRVGEVVNSAKSAGFDSISVDLIYGTPGESVADLNESVSFALSLPIDHLSAYALIVEQGTKFGAAVRRGDVVMPNDDETAEKYLLIDGRMSEAGFHWYELSNWSLPGHESRHNQIYWVSGDWWGIGAGAHSHLAGERWWNVKHPKMYLDLLAEKKSPAAGSEVLHDDDKFTESVMLQIRMREGLDLARFTNSQQKVLANFHERELFLDEPWQAGRGVLSLQGRLLADQIVRDVLSD</sequence>
<evidence type="ECO:0000256" key="6">
    <source>
        <dbReference type="ARBA" id="ARBA00022723"/>
    </source>
</evidence>
<dbReference type="GO" id="GO:0004109">
    <property type="term" value="F:coproporphyrinogen oxidase activity"/>
    <property type="evidence" value="ECO:0007669"/>
    <property type="project" value="InterPro"/>
</dbReference>
<dbReference type="GO" id="GO:0046872">
    <property type="term" value="F:metal ion binding"/>
    <property type="evidence" value="ECO:0007669"/>
    <property type="project" value="UniProtKB-UniRule"/>
</dbReference>
<dbReference type="SFLD" id="SFLDG01082">
    <property type="entry name" value="B12-binding_domain_containing"/>
    <property type="match status" value="1"/>
</dbReference>
<dbReference type="CDD" id="cd01335">
    <property type="entry name" value="Radical_SAM"/>
    <property type="match status" value="1"/>
</dbReference>
<reference evidence="12" key="1">
    <citation type="submission" date="2018-10" db="EMBL/GenBank/DDBJ databases">
        <title>Iterative Subtractive Binning of Freshwater Chronoseries Metagenomes Recovers Nearly Complete Genomes from over Four Hundred Novel Species.</title>
        <authorList>
            <person name="Rodriguez-R L.M."/>
            <person name="Tsementzi D."/>
            <person name="Luo C."/>
            <person name="Konstantinidis K.T."/>
        </authorList>
    </citation>
    <scope>NUCLEOTIDE SEQUENCE</scope>
    <source>
        <strain evidence="12">WB5_2A_028</strain>
    </source>
</reference>
<dbReference type="SUPFAM" id="SSF102114">
    <property type="entry name" value="Radical SAM enzymes"/>
    <property type="match status" value="1"/>
</dbReference>
<dbReference type="GO" id="GO:0005737">
    <property type="term" value="C:cytoplasm"/>
    <property type="evidence" value="ECO:0007669"/>
    <property type="project" value="UniProtKB-SubCell"/>
</dbReference>
<keyword evidence="4 10" id="KW-0349">Heme</keyword>
<evidence type="ECO:0000256" key="1">
    <source>
        <dbReference type="ARBA" id="ARBA00001966"/>
    </source>
</evidence>
<keyword evidence="9 10" id="KW-0143">Chaperone</keyword>
<dbReference type="InterPro" id="IPR007197">
    <property type="entry name" value="rSAM"/>
</dbReference>
<keyword evidence="10" id="KW-0004">4Fe-4S</keyword>
<evidence type="ECO:0000256" key="10">
    <source>
        <dbReference type="RuleBase" id="RU364116"/>
    </source>
</evidence>
<protein>
    <recommendedName>
        <fullName evidence="3 10">Heme chaperone HemW</fullName>
    </recommendedName>
</protein>
<evidence type="ECO:0000256" key="7">
    <source>
        <dbReference type="ARBA" id="ARBA00023004"/>
    </source>
</evidence>